<evidence type="ECO:0008006" key="4">
    <source>
        <dbReference type="Google" id="ProtNLM"/>
    </source>
</evidence>
<keyword evidence="1" id="KW-0677">Repeat</keyword>
<name>A0A8J5GAS5_ZINOF</name>
<dbReference type="GO" id="GO:0009451">
    <property type="term" value="P:RNA modification"/>
    <property type="evidence" value="ECO:0007669"/>
    <property type="project" value="InterPro"/>
</dbReference>
<dbReference type="Pfam" id="PF01535">
    <property type="entry name" value="PPR"/>
    <property type="match status" value="3"/>
</dbReference>
<protein>
    <recommendedName>
        <fullName evidence="4">Pentatricopeptide repeat-containing protein</fullName>
    </recommendedName>
</protein>
<dbReference type="InterPro" id="IPR002885">
    <property type="entry name" value="PPR_rpt"/>
</dbReference>
<dbReference type="PANTHER" id="PTHR47926">
    <property type="entry name" value="PENTATRICOPEPTIDE REPEAT-CONTAINING PROTEIN"/>
    <property type="match status" value="1"/>
</dbReference>
<gene>
    <name evidence="2" type="ORF">ZIOFF_034876</name>
</gene>
<dbReference type="GO" id="GO:0003723">
    <property type="term" value="F:RNA binding"/>
    <property type="evidence" value="ECO:0007669"/>
    <property type="project" value="InterPro"/>
</dbReference>
<dbReference type="InterPro" id="IPR046960">
    <property type="entry name" value="PPR_At4g14850-like_plant"/>
</dbReference>
<reference evidence="2 3" key="1">
    <citation type="submission" date="2020-08" db="EMBL/GenBank/DDBJ databases">
        <title>Plant Genome Project.</title>
        <authorList>
            <person name="Zhang R.-G."/>
        </authorList>
    </citation>
    <scope>NUCLEOTIDE SEQUENCE [LARGE SCALE GENOMIC DNA]</scope>
    <source>
        <tissue evidence="2">Rhizome</tissue>
    </source>
</reference>
<dbReference type="PANTHER" id="PTHR47926:SF505">
    <property type="entry name" value="PENTATRICOPEPTIDE REPEAT (PPR) SUPERFAMILY PROTEIN"/>
    <property type="match status" value="1"/>
</dbReference>
<dbReference type="AlphaFoldDB" id="A0A8J5GAS5"/>
<dbReference type="InterPro" id="IPR011990">
    <property type="entry name" value="TPR-like_helical_dom_sf"/>
</dbReference>
<evidence type="ECO:0000313" key="3">
    <source>
        <dbReference type="Proteomes" id="UP000734854"/>
    </source>
</evidence>
<dbReference type="EMBL" id="JACMSC010000010">
    <property type="protein sequence ID" value="KAG6502591.1"/>
    <property type="molecule type" value="Genomic_DNA"/>
</dbReference>
<dbReference type="Gene3D" id="1.25.40.10">
    <property type="entry name" value="Tetratricopeptide repeat domain"/>
    <property type="match status" value="2"/>
</dbReference>
<keyword evidence="3" id="KW-1185">Reference proteome</keyword>
<dbReference type="Proteomes" id="UP000734854">
    <property type="component" value="Unassembled WGS sequence"/>
</dbReference>
<evidence type="ECO:0000256" key="1">
    <source>
        <dbReference type="ARBA" id="ARBA00022737"/>
    </source>
</evidence>
<dbReference type="FunFam" id="1.25.40.10:FF:000031">
    <property type="entry name" value="Pentatricopeptide repeat-containing protein mitochondrial"/>
    <property type="match status" value="1"/>
</dbReference>
<evidence type="ECO:0000313" key="2">
    <source>
        <dbReference type="EMBL" id="KAG6502591.1"/>
    </source>
</evidence>
<organism evidence="2 3">
    <name type="scientific">Zingiber officinale</name>
    <name type="common">Ginger</name>
    <name type="synonym">Amomum zingiber</name>
    <dbReference type="NCBI Taxonomy" id="94328"/>
    <lineage>
        <taxon>Eukaryota</taxon>
        <taxon>Viridiplantae</taxon>
        <taxon>Streptophyta</taxon>
        <taxon>Embryophyta</taxon>
        <taxon>Tracheophyta</taxon>
        <taxon>Spermatophyta</taxon>
        <taxon>Magnoliopsida</taxon>
        <taxon>Liliopsida</taxon>
        <taxon>Zingiberales</taxon>
        <taxon>Zingiberaceae</taxon>
        <taxon>Zingiber</taxon>
    </lineage>
</organism>
<sequence length="356" mass="39689">MNVLSLKAIVSSGSFPAMVLFSLPDGTGYSLPTCHNTLLPAFAVATGGAYACNVIHFFSRMRYLSSDANGFNLSSIISSVVNVIEQFHSLTIVSVLNSYVSINNSLINSYNEGDFLVEVKPVFDEMFYKRKGFEIDIFMLVNMLTTFMVMKDSTGGAQFHVHMSKNDFARKSHVDSGLIDMSSKVGWIVDAMKVFKEVDDPNLVVWNTMISSACSNLSSPSQGKQMHGLTIKTKSPSNQTFVDNALVSMYAKCGNLKDVSMLFEMMPQRNMVSFNTMTIAYAQHRLGLEALELFKVILDTENEPTSIIFILVLSAYVHTRKVDEGLEYFDSMRQKLTQYAYFFHITLDFFGGSVAV</sequence>
<accession>A0A8J5GAS5</accession>
<comment type="caution">
    <text evidence="2">The sequence shown here is derived from an EMBL/GenBank/DDBJ whole genome shotgun (WGS) entry which is preliminary data.</text>
</comment>
<proteinExistence type="predicted"/>